<dbReference type="RefSeq" id="WP_248354374.1">
    <property type="nucleotide sequence ID" value="NZ_AP025591.1"/>
</dbReference>
<dbReference type="EMBL" id="AP025591">
    <property type="protein sequence ID" value="BDG05491.1"/>
    <property type="molecule type" value="Genomic_DNA"/>
</dbReference>
<dbReference type="PROSITE" id="PS51257">
    <property type="entry name" value="PROKAR_LIPOPROTEIN"/>
    <property type="match status" value="1"/>
</dbReference>
<reference evidence="5" key="1">
    <citation type="journal article" date="2022" name="Int. J. Syst. Evol. Microbiol.">
        <title>Anaeromyxobacter oryzae sp. nov., Anaeromyxobacter diazotrophicus sp. nov. and Anaeromyxobacter paludicola sp. nov., isolated from paddy soils.</title>
        <authorList>
            <person name="Itoh H."/>
            <person name="Xu Z."/>
            <person name="Mise K."/>
            <person name="Masuda Y."/>
            <person name="Ushijima N."/>
            <person name="Hayakawa C."/>
            <person name="Shiratori Y."/>
            <person name="Senoo K."/>
        </authorList>
    </citation>
    <scope>NUCLEOTIDE SEQUENCE [LARGE SCALE GENOMIC DNA]</scope>
    <source>
        <strain evidence="5">Red232</strain>
    </source>
</reference>
<feature type="domain" description="Leucine-binding protein" evidence="3">
    <location>
        <begin position="39"/>
        <end position="387"/>
    </location>
</feature>
<name>A0ABM7X110_9BACT</name>
<dbReference type="PANTHER" id="PTHR30483:SF37">
    <property type="entry name" value="ABC TRANSPORTER SUBSTRATE-BINDING PROTEIN"/>
    <property type="match status" value="1"/>
</dbReference>
<dbReference type="InterPro" id="IPR028081">
    <property type="entry name" value="Leu-bd"/>
</dbReference>
<dbReference type="InterPro" id="IPR028082">
    <property type="entry name" value="Peripla_BP_I"/>
</dbReference>
<evidence type="ECO:0000256" key="2">
    <source>
        <dbReference type="ARBA" id="ARBA00022729"/>
    </source>
</evidence>
<evidence type="ECO:0000259" key="3">
    <source>
        <dbReference type="Pfam" id="PF13458"/>
    </source>
</evidence>
<dbReference type="SUPFAM" id="SSF53822">
    <property type="entry name" value="Periplasmic binding protein-like I"/>
    <property type="match status" value="1"/>
</dbReference>
<gene>
    <name evidence="4" type="ORF">AMOR_44870</name>
</gene>
<protein>
    <submittedName>
        <fullName evidence="4">Ethanolamine utilization protein EutJ</fullName>
    </submittedName>
</protein>
<organism evidence="4 5">
    <name type="scientific">Anaeromyxobacter oryzae</name>
    <dbReference type="NCBI Taxonomy" id="2918170"/>
    <lineage>
        <taxon>Bacteria</taxon>
        <taxon>Pseudomonadati</taxon>
        <taxon>Myxococcota</taxon>
        <taxon>Myxococcia</taxon>
        <taxon>Myxococcales</taxon>
        <taxon>Cystobacterineae</taxon>
        <taxon>Anaeromyxobacteraceae</taxon>
        <taxon>Anaeromyxobacter</taxon>
    </lineage>
</organism>
<dbReference type="Pfam" id="PF13458">
    <property type="entry name" value="Peripla_BP_6"/>
    <property type="match status" value="1"/>
</dbReference>
<proteinExistence type="inferred from homology"/>
<evidence type="ECO:0000256" key="1">
    <source>
        <dbReference type="ARBA" id="ARBA00010062"/>
    </source>
</evidence>
<sequence length="422" mass="45356">MLPRSWIHRWSAPLLVVVAALGAGTGCKSRSSQAEKKELRIGATLPLTGAESRIGGFYKEGYDLAFEEVNRQGGLQVGDRKLPVTLVLLDDTSTQATAVSLADRLVNSDKVDFLLGTYASHLVEAQSTVAEQNKMPYVNGGGGATDIYKRGYKYVFGLLAPVELLGNTLMQFVDEQEKAGKLPRPSRIALVWENTAHGKDFRRGVQDFVNGAKGGYEIVVDESFELSGKDFGALLGKVKASNADLFLADAHLPDYITMQRQYVSAGLCNKVISYGARGSEKGAVDALGQENVNGILSAVWWSAQLAAKGGPAKAFVDAFKAKYAGRAPEWYQALGYETARALFTAIQQAGSTDREAVRSKLAALQMDSILPGGKLSFAAEHGQQAYYPFVVQQNMPDGTSPIVFPPVVATGQGIVPNPRCAR</sequence>
<dbReference type="Proteomes" id="UP001162891">
    <property type="component" value="Chromosome"/>
</dbReference>
<comment type="similarity">
    <text evidence="1">Belongs to the leucine-binding protein family.</text>
</comment>
<keyword evidence="2" id="KW-0732">Signal</keyword>
<evidence type="ECO:0000313" key="4">
    <source>
        <dbReference type="EMBL" id="BDG05491.1"/>
    </source>
</evidence>
<keyword evidence="5" id="KW-1185">Reference proteome</keyword>
<dbReference type="PANTHER" id="PTHR30483">
    <property type="entry name" value="LEUCINE-SPECIFIC-BINDING PROTEIN"/>
    <property type="match status" value="1"/>
</dbReference>
<evidence type="ECO:0000313" key="5">
    <source>
        <dbReference type="Proteomes" id="UP001162891"/>
    </source>
</evidence>
<dbReference type="CDD" id="cd06338">
    <property type="entry name" value="PBP1_ABC_ligand_binding-like"/>
    <property type="match status" value="1"/>
</dbReference>
<dbReference type="InterPro" id="IPR051010">
    <property type="entry name" value="BCAA_transport"/>
</dbReference>
<accession>A0ABM7X110</accession>
<dbReference type="Gene3D" id="3.40.50.2300">
    <property type="match status" value="2"/>
</dbReference>